<dbReference type="InterPro" id="IPR000115">
    <property type="entry name" value="PRibGlycinamide_synth"/>
</dbReference>
<dbReference type="NCBIfam" id="TIGR00877">
    <property type="entry name" value="purD"/>
    <property type="match status" value="1"/>
</dbReference>
<evidence type="ECO:0000256" key="6">
    <source>
        <dbReference type="ARBA" id="ARBA00022840"/>
    </source>
</evidence>
<dbReference type="Gene3D" id="3.30.1490.20">
    <property type="entry name" value="ATP-grasp fold, A domain"/>
    <property type="match status" value="1"/>
</dbReference>
<keyword evidence="4 11" id="KW-0547">Nucleotide-binding</keyword>
<dbReference type="SMART" id="SM01209">
    <property type="entry name" value="GARS_A"/>
    <property type="match status" value="1"/>
</dbReference>
<sequence length="429" mass="46778">MNILLLGSGGREHAFAWKIVQSPKCSRLFVAPGNAGTAEIAENVAISATDFDGLLQFILKEKIDLVVVGPEEPLVKGLVDFIRSKPETAKLPVVGPSKLGATLEGSKDFSKRFMHRNHIPTAAYETFTPDQIDQGLAYLERQSLPIVLKADGLAAGKGVLICQTLEEAKTALKEMLLDAKFGEASSKVVVEEFLTGIELSVFVATDGISYKILPEAKDYKRIGDGDTGLNTGGMGAVSPVTFADDEFMKKVEKRIVIPTIEGLAKENMDYKGFLFIGLMNKDGEPFVIEYNVRMGDPETEAVLPRIESDFLEMLLAIGTENLRQYQLKISPEYSTTVVMVSGGYPGSYTKGHPITLPEIVEHGVIFHAGTARNSEGDLINHGGRVIAVTANGGTLEEALKNTYTTVHSISWNQVYFRKDIGHDILKLKK</sequence>
<keyword evidence="5 10" id="KW-0658">Purine biosynthesis</keyword>
<evidence type="ECO:0000256" key="3">
    <source>
        <dbReference type="ARBA" id="ARBA00022598"/>
    </source>
</evidence>
<evidence type="ECO:0000259" key="12">
    <source>
        <dbReference type="PROSITE" id="PS50975"/>
    </source>
</evidence>
<dbReference type="PANTHER" id="PTHR43472">
    <property type="entry name" value="PHOSPHORIBOSYLAMINE--GLYCINE LIGASE"/>
    <property type="match status" value="1"/>
</dbReference>
<evidence type="ECO:0000256" key="11">
    <source>
        <dbReference type="PROSITE-ProRule" id="PRU00409"/>
    </source>
</evidence>
<feature type="domain" description="ATP-grasp" evidence="12">
    <location>
        <begin position="111"/>
        <end position="319"/>
    </location>
</feature>
<dbReference type="SUPFAM" id="SSF56059">
    <property type="entry name" value="Glutathione synthetase ATP-binding domain-like"/>
    <property type="match status" value="1"/>
</dbReference>
<dbReference type="Pfam" id="PF02843">
    <property type="entry name" value="GARS_C"/>
    <property type="match status" value="1"/>
</dbReference>
<keyword evidence="14" id="KW-1185">Reference proteome</keyword>
<dbReference type="InterPro" id="IPR020560">
    <property type="entry name" value="PRibGlycinamide_synth_C-dom"/>
</dbReference>
<organism evidence="13 14">
    <name type="scientific">Algoriphagus confluentis</name>
    <dbReference type="NCBI Taxonomy" id="1697556"/>
    <lineage>
        <taxon>Bacteria</taxon>
        <taxon>Pseudomonadati</taxon>
        <taxon>Bacteroidota</taxon>
        <taxon>Cytophagia</taxon>
        <taxon>Cytophagales</taxon>
        <taxon>Cyclobacteriaceae</taxon>
        <taxon>Algoriphagus</taxon>
    </lineage>
</organism>
<proteinExistence type="inferred from homology"/>
<dbReference type="EC" id="6.3.4.13" evidence="2 10"/>
<dbReference type="InterPro" id="IPR011761">
    <property type="entry name" value="ATP-grasp"/>
</dbReference>
<dbReference type="EMBL" id="BTPD01000007">
    <property type="protein sequence ID" value="GMQ29680.1"/>
    <property type="molecule type" value="Genomic_DNA"/>
</dbReference>
<dbReference type="GO" id="GO:0016874">
    <property type="term" value="F:ligase activity"/>
    <property type="evidence" value="ECO:0007669"/>
    <property type="project" value="UniProtKB-KW"/>
</dbReference>
<dbReference type="InterPro" id="IPR011054">
    <property type="entry name" value="Rudment_hybrid_motif"/>
</dbReference>
<evidence type="ECO:0000256" key="2">
    <source>
        <dbReference type="ARBA" id="ARBA00013255"/>
    </source>
</evidence>
<dbReference type="SUPFAM" id="SSF51246">
    <property type="entry name" value="Rudiment single hybrid motif"/>
    <property type="match status" value="1"/>
</dbReference>
<dbReference type="PROSITE" id="PS50975">
    <property type="entry name" value="ATP_GRASP"/>
    <property type="match status" value="1"/>
</dbReference>
<dbReference type="Gene3D" id="3.90.600.10">
    <property type="entry name" value="Phosphoribosylglycinamide synthetase, C-terminal domain"/>
    <property type="match status" value="1"/>
</dbReference>
<accession>A0ABQ6PQY3</accession>
<comment type="similarity">
    <text evidence="7 10">Belongs to the GARS family.</text>
</comment>
<name>A0ABQ6PQY3_9BACT</name>
<evidence type="ECO:0000256" key="4">
    <source>
        <dbReference type="ARBA" id="ARBA00022741"/>
    </source>
</evidence>
<evidence type="ECO:0000313" key="13">
    <source>
        <dbReference type="EMBL" id="GMQ29680.1"/>
    </source>
</evidence>
<dbReference type="Gene3D" id="3.40.50.20">
    <property type="match status" value="1"/>
</dbReference>
<dbReference type="SUPFAM" id="SSF52440">
    <property type="entry name" value="PreATP-grasp domain"/>
    <property type="match status" value="1"/>
</dbReference>
<evidence type="ECO:0000256" key="8">
    <source>
        <dbReference type="ARBA" id="ARBA00042242"/>
    </source>
</evidence>
<evidence type="ECO:0000313" key="14">
    <source>
        <dbReference type="Proteomes" id="UP001338309"/>
    </source>
</evidence>
<protein>
    <recommendedName>
        <fullName evidence="2 10">Phosphoribosylamine--glycine ligase</fullName>
        <ecNumber evidence="2 10">6.3.4.13</ecNumber>
    </recommendedName>
    <alternativeName>
        <fullName evidence="10">GARS</fullName>
    </alternativeName>
    <alternativeName>
        <fullName evidence="8 10">Glycinamide ribonucleotide synthetase</fullName>
    </alternativeName>
    <alternativeName>
        <fullName evidence="9 10">Phosphoribosylglycinamide synthetase</fullName>
    </alternativeName>
</protein>
<dbReference type="Pfam" id="PF01071">
    <property type="entry name" value="GARS_A"/>
    <property type="match status" value="1"/>
</dbReference>
<dbReference type="InterPro" id="IPR020561">
    <property type="entry name" value="PRibGlycinamid_synth_ATP-grasp"/>
</dbReference>
<dbReference type="Gene3D" id="3.30.470.20">
    <property type="entry name" value="ATP-grasp fold, B domain"/>
    <property type="match status" value="1"/>
</dbReference>
<evidence type="ECO:0000256" key="10">
    <source>
        <dbReference type="HAMAP-Rule" id="MF_00138"/>
    </source>
</evidence>
<evidence type="ECO:0000256" key="7">
    <source>
        <dbReference type="ARBA" id="ARBA00038345"/>
    </source>
</evidence>
<keyword evidence="3 10" id="KW-0436">Ligase</keyword>
<evidence type="ECO:0000256" key="9">
    <source>
        <dbReference type="ARBA" id="ARBA00042864"/>
    </source>
</evidence>
<gene>
    <name evidence="10 13" type="primary">purD</name>
    <name evidence="13" type="ORF">Aconfl_23230</name>
</gene>
<dbReference type="InterPro" id="IPR016185">
    <property type="entry name" value="PreATP-grasp_dom_sf"/>
</dbReference>
<evidence type="ECO:0000256" key="1">
    <source>
        <dbReference type="ARBA" id="ARBA00005174"/>
    </source>
</evidence>
<dbReference type="HAMAP" id="MF_00138">
    <property type="entry name" value="GARS"/>
    <property type="match status" value="1"/>
</dbReference>
<comment type="pathway">
    <text evidence="1 10">Purine metabolism; IMP biosynthesis via de novo pathway; N(1)-(5-phospho-D-ribosyl)glycinamide from 5-phospho-alpha-D-ribose 1-diphosphate: step 2/2.</text>
</comment>
<dbReference type="PANTHER" id="PTHR43472:SF1">
    <property type="entry name" value="PHOSPHORIBOSYLAMINE--GLYCINE LIGASE, CHLOROPLASTIC"/>
    <property type="match status" value="1"/>
</dbReference>
<evidence type="ECO:0000256" key="5">
    <source>
        <dbReference type="ARBA" id="ARBA00022755"/>
    </source>
</evidence>
<dbReference type="SMART" id="SM01210">
    <property type="entry name" value="GARS_C"/>
    <property type="match status" value="1"/>
</dbReference>
<dbReference type="RefSeq" id="WP_338224399.1">
    <property type="nucleotide sequence ID" value="NZ_BTPD01000007.1"/>
</dbReference>
<comment type="caution">
    <text evidence="13">The sequence shown here is derived from an EMBL/GenBank/DDBJ whole genome shotgun (WGS) entry which is preliminary data.</text>
</comment>
<dbReference type="InterPro" id="IPR013815">
    <property type="entry name" value="ATP_grasp_subdomain_1"/>
</dbReference>
<keyword evidence="6 11" id="KW-0067">ATP-binding</keyword>
<dbReference type="Proteomes" id="UP001338309">
    <property type="component" value="Unassembled WGS sequence"/>
</dbReference>
<comment type="catalytic activity">
    <reaction evidence="10">
        <text>5-phospho-beta-D-ribosylamine + glycine + ATP = N(1)-(5-phospho-beta-D-ribosyl)glycinamide + ADP + phosphate + H(+)</text>
        <dbReference type="Rhea" id="RHEA:17453"/>
        <dbReference type="ChEBI" id="CHEBI:15378"/>
        <dbReference type="ChEBI" id="CHEBI:30616"/>
        <dbReference type="ChEBI" id="CHEBI:43474"/>
        <dbReference type="ChEBI" id="CHEBI:57305"/>
        <dbReference type="ChEBI" id="CHEBI:58681"/>
        <dbReference type="ChEBI" id="CHEBI:143788"/>
        <dbReference type="ChEBI" id="CHEBI:456216"/>
        <dbReference type="EC" id="6.3.4.13"/>
    </reaction>
</comment>
<reference evidence="13 14" key="1">
    <citation type="submission" date="2023-08" db="EMBL/GenBank/DDBJ databases">
        <title>Draft genome sequence of Algoriphagus confluentis.</title>
        <authorList>
            <person name="Takatani N."/>
            <person name="Hosokawa M."/>
            <person name="Sawabe T."/>
        </authorList>
    </citation>
    <scope>NUCLEOTIDE SEQUENCE [LARGE SCALE GENOMIC DNA]</scope>
    <source>
        <strain evidence="13 14">NBRC 111222</strain>
    </source>
</reference>
<dbReference type="InterPro" id="IPR020562">
    <property type="entry name" value="PRibGlycinamide_synth_N"/>
</dbReference>
<dbReference type="Pfam" id="PF02844">
    <property type="entry name" value="GARS_N"/>
    <property type="match status" value="1"/>
</dbReference>
<dbReference type="InterPro" id="IPR037123">
    <property type="entry name" value="PRibGlycinamide_synth_C_sf"/>
</dbReference>